<protein>
    <submittedName>
        <fullName evidence="1">Uncharacterized protein</fullName>
    </submittedName>
</protein>
<accession>A0A936Z1X6</accession>
<organism evidence="1 2">
    <name type="scientific">Ramlibacter monticola</name>
    <dbReference type="NCBI Taxonomy" id="1926872"/>
    <lineage>
        <taxon>Bacteria</taxon>
        <taxon>Pseudomonadati</taxon>
        <taxon>Pseudomonadota</taxon>
        <taxon>Betaproteobacteria</taxon>
        <taxon>Burkholderiales</taxon>
        <taxon>Comamonadaceae</taxon>
        <taxon>Ramlibacter</taxon>
    </lineage>
</organism>
<reference evidence="1 2" key="1">
    <citation type="journal article" date="2017" name="Int. J. Syst. Evol. Microbiol.">
        <title>Ramlibacter monticola sp. nov., isolated from forest soil.</title>
        <authorList>
            <person name="Chaudhary D.K."/>
            <person name="Kim J."/>
        </authorList>
    </citation>
    <scope>NUCLEOTIDE SEQUENCE [LARGE SCALE GENOMIC DNA]</scope>
    <source>
        <strain evidence="1 2">KACC 19175</strain>
    </source>
</reference>
<proteinExistence type="predicted"/>
<sequence length="230" mass="25038">MVHRRLVERADDGRRLVTESGELLRLQAQGELELARGGALRASAGIAAGGLDYRGQTQAGVPLDTDSGHRDLEFGFAWRPLAPAPWGEGWLGLHGLQQRRQIASTPSAQGLRETSSLLLAGVRWSHVFDGAGWRWQPSAEFRGSVRHRLEVDFHGVFDTADLKGGGRRELLLGLDASPAGSPWHFGFAWTRARQSASPVQPLLRAGAPAGTVRQPRIEIDDVMLRAGLSF</sequence>
<keyword evidence="2" id="KW-1185">Reference proteome</keyword>
<name>A0A936Z1X6_9BURK</name>
<gene>
    <name evidence="1" type="ORF">JJ685_13125</name>
</gene>
<dbReference type="AlphaFoldDB" id="A0A936Z1X6"/>
<comment type="caution">
    <text evidence="1">The sequence shown here is derived from an EMBL/GenBank/DDBJ whole genome shotgun (WGS) entry which is preliminary data.</text>
</comment>
<evidence type="ECO:0000313" key="1">
    <source>
        <dbReference type="EMBL" id="MBL0392077.1"/>
    </source>
</evidence>
<dbReference type="RefSeq" id="WP_201674661.1">
    <property type="nucleotide sequence ID" value="NZ_JAEQNE010000002.1"/>
</dbReference>
<dbReference type="EMBL" id="JAEQNE010000002">
    <property type="protein sequence ID" value="MBL0392077.1"/>
    <property type="molecule type" value="Genomic_DNA"/>
</dbReference>
<evidence type="ECO:0000313" key="2">
    <source>
        <dbReference type="Proteomes" id="UP000599109"/>
    </source>
</evidence>
<dbReference type="Proteomes" id="UP000599109">
    <property type="component" value="Unassembled WGS sequence"/>
</dbReference>